<evidence type="ECO:0000256" key="10">
    <source>
        <dbReference type="HAMAP-Rule" id="MF_00033"/>
    </source>
</evidence>
<comment type="function">
    <text evidence="10">Cell wall formation. Catalyzes the transfer of a GlcNAc subunit on undecaprenyl-pyrophosphoryl-MurNAc-pentapeptide (lipid intermediate I) to form undecaprenyl-pyrophosphoryl-MurNAc-(pentapeptide)GlcNAc (lipid intermediate II).</text>
</comment>
<evidence type="ECO:0000313" key="13">
    <source>
        <dbReference type="EMBL" id="UOD27311.1"/>
    </source>
</evidence>
<dbReference type="InterPro" id="IPR004276">
    <property type="entry name" value="GlycoTrans_28_N"/>
</dbReference>
<comment type="catalytic activity">
    <reaction evidence="10">
        <text>di-trans,octa-cis-undecaprenyl diphospho-N-acetyl-alpha-D-muramoyl-L-alanyl-D-glutamyl-meso-2,6-diaminopimeloyl-D-alanyl-D-alanine + UDP-N-acetyl-alpha-D-glucosamine = di-trans,octa-cis-undecaprenyl diphospho-[N-acetyl-alpha-D-glucosaminyl-(1-&gt;4)]-N-acetyl-alpha-D-muramoyl-L-alanyl-D-glutamyl-meso-2,6-diaminopimeloyl-D-alanyl-D-alanine + UDP + H(+)</text>
        <dbReference type="Rhea" id="RHEA:31227"/>
        <dbReference type="ChEBI" id="CHEBI:15378"/>
        <dbReference type="ChEBI" id="CHEBI:57705"/>
        <dbReference type="ChEBI" id="CHEBI:58223"/>
        <dbReference type="ChEBI" id="CHEBI:61387"/>
        <dbReference type="ChEBI" id="CHEBI:61388"/>
        <dbReference type="EC" id="2.4.1.227"/>
    </reaction>
</comment>
<feature type="binding site" evidence="10">
    <location>
        <position position="163"/>
    </location>
    <ligand>
        <name>UDP-N-acetyl-alpha-D-glucosamine</name>
        <dbReference type="ChEBI" id="CHEBI:57705"/>
    </ligand>
</feature>
<keyword evidence="4 10" id="KW-0808">Transferase</keyword>
<evidence type="ECO:0000256" key="3">
    <source>
        <dbReference type="ARBA" id="ARBA00022676"/>
    </source>
</evidence>
<keyword evidence="8 10" id="KW-0131">Cell cycle</keyword>
<comment type="caution">
    <text evidence="10">Lacks conserved residue(s) required for the propagation of feature annotation.</text>
</comment>
<feature type="domain" description="Glycosyl transferase family 28 C-terminal" evidence="12">
    <location>
        <begin position="185"/>
        <end position="335"/>
    </location>
</feature>
<feature type="binding site" evidence="10">
    <location>
        <position position="290"/>
    </location>
    <ligand>
        <name>UDP-N-acetyl-alpha-D-glucosamine</name>
        <dbReference type="ChEBI" id="CHEBI:57705"/>
    </ligand>
</feature>
<evidence type="ECO:0000256" key="9">
    <source>
        <dbReference type="ARBA" id="ARBA00023316"/>
    </source>
</evidence>
<sequence>MKRLMIMAAGTGGHIFPGIAIAQTMRQRGWEVSWLGTSHGMEQDLVPKNGIAIDSIDFSGMRGKGIKHSVSGAFKMVASFLACRRFIRQRRPDVVLGMGGYVCVPGGMMARAAGVPLALVNADAALLLSNKTLAPLAKKVMFGFPADFGSAAAKAIVTGNPVRKEILAMTAPQERFAARSGALRILVVGGSLGAKVLNDSVPAALALLPQEQRPRVTHQSGKKNIDALREAYAKAGVTADVVDFIDDMAGAYAAADVVICRAGAITVSELTAAGVASVLVPFVASTTSHQRDNAQWMDKQKAAIHLPQTELSAQRVAELLQGLSRETCRAMALAALAVGKRNANEAIADVLEQLAGTVNKT</sequence>
<evidence type="ECO:0000259" key="11">
    <source>
        <dbReference type="Pfam" id="PF03033"/>
    </source>
</evidence>
<dbReference type="PANTHER" id="PTHR21015:SF22">
    <property type="entry name" value="GLYCOSYLTRANSFERASE"/>
    <property type="match status" value="1"/>
</dbReference>
<gene>
    <name evidence="10 13" type="primary">murG</name>
    <name evidence="13" type="ORF">INH39_17400</name>
</gene>
<comment type="similarity">
    <text evidence="10">Belongs to the glycosyltransferase 28 family. MurG subfamily.</text>
</comment>
<feature type="binding site" evidence="10">
    <location>
        <begin position="11"/>
        <end position="13"/>
    </location>
    <ligand>
        <name>UDP-N-acetyl-alpha-D-glucosamine</name>
        <dbReference type="ChEBI" id="CHEBI:57705"/>
    </ligand>
</feature>
<dbReference type="Gene3D" id="3.40.50.2000">
    <property type="entry name" value="Glycogen Phosphorylase B"/>
    <property type="match status" value="2"/>
</dbReference>
<dbReference type="PANTHER" id="PTHR21015">
    <property type="entry name" value="UDP-N-ACETYLGLUCOSAMINE--N-ACETYLMURAMYL-(PENTAPEPTIDE) PYROPHOSPHORYL-UNDECAPRENOL N-ACETYLGLUCOSAMINE TRANSFERASE 1"/>
    <property type="match status" value="1"/>
</dbReference>
<feature type="domain" description="Glycosyltransferase family 28 N-terminal" evidence="11">
    <location>
        <begin position="5"/>
        <end position="141"/>
    </location>
</feature>
<dbReference type="EC" id="2.4.1.227" evidence="10"/>
<reference evidence="13 14" key="1">
    <citation type="submission" date="2020-10" db="EMBL/GenBank/DDBJ databases">
        <title>Genome analysis of Massilia species.</title>
        <authorList>
            <person name="Jung D.-H."/>
        </authorList>
    </citation>
    <scope>NUCLEOTIDE SEQUENCE [LARGE SCALE GENOMIC DNA]</scope>
    <source>
        <strain evidence="14">sipir</strain>
    </source>
</reference>
<evidence type="ECO:0000256" key="7">
    <source>
        <dbReference type="ARBA" id="ARBA00023136"/>
    </source>
</evidence>
<dbReference type="EMBL" id="CP063361">
    <property type="protein sequence ID" value="UOD27311.1"/>
    <property type="molecule type" value="Genomic_DNA"/>
</dbReference>
<feature type="binding site" evidence="10">
    <location>
        <position position="191"/>
    </location>
    <ligand>
        <name>UDP-N-acetyl-alpha-D-glucosamine</name>
        <dbReference type="ChEBI" id="CHEBI:57705"/>
    </ligand>
</feature>
<dbReference type="InterPro" id="IPR007235">
    <property type="entry name" value="Glyco_trans_28_C"/>
</dbReference>
<feature type="binding site" evidence="10">
    <location>
        <position position="245"/>
    </location>
    <ligand>
        <name>UDP-N-acetyl-alpha-D-glucosamine</name>
        <dbReference type="ChEBI" id="CHEBI:57705"/>
    </ligand>
</feature>
<dbReference type="Pfam" id="PF03033">
    <property type="entry name" value="Glyco_transf_28"/>
    <property type="match status" value="1"/>
</dbReference>
<keyword evidence="14" id="KW-1185">Reference proteome</keyword>
<keyword evidence="6 10" id="KW-0573">Peptidoglycan synthesis</keyword>
<keyword evidence="3 10" id="KW-0328">Glycosyltransferase</keyword>
<dbReference type="NCBIfam" id="TIGR01133">
    <property type="entry name" value="murG"/>
    <property type="match status" value="1"/>
</dbReference>
<evidence type="ECO:0000256" key="1">
    <source>
        <dbReference type="ARBA" id="ARBA00022475"/>
    </source>
</evidence>
<evidence type="ECO:0000256" key="6">
    <source>
        <dbReference type="ARBA" id="ARBA00022984"/>
    </source>
</evidence>
<evidence type="ECO:0000256" key="8">
    <source>
        <dbReference type="ARBA" id="ARBA00023306"/>
    </source>
</evidence>
<keyword evidence="5 10" id="KW-0133">Cell shape</keyword>
<dbReference type="HAMAP" id="MF_00033">
    <property type="entry name" value="MurG"/>
    <property type="match status" value="1"/>
</dbReference>
<evidence type="ECO:0000259" key="12">
    <source>
        <dbReference type="Pfam" id="PF04101"/>
    </source>
</evidence>
<evidence type="ECO:0000256" key="5">
    <source>
        <dbReference type="ARBA" id="ARBA00022960"/>
    </source>
</evidence>
<dbReference type="CDD" id="cd03785">
    <property type="entry name" value="GT28_MurG"/>
    <property type="match status" value="1"/>
</dbReference>
<comment type="subcellular location">
    <subcellularLocation>
        <location evidence="10">Cell membrane</location>
        <topology evidence="10">Peripheral membrane protein</topology>
        <orientation evidence="10">Cytoplasmic side</orientation>
    </subcellularLocation>
</comment>
<dbReference type="Proteomes" id="UP000831532">
    <property type="component" value="Chromosome"/>
</dbReference>
<dbReference type="Pfam" id="PF04101">
    <property type="entry name" value="Glyco_tran_28_C"/>
    <property type="match status" value="1"/>
</dbReference>
<evidence type="ECO:0000313" key="14">
    <source>
        <dbReference type="Proteomes" id="UP000831532"/>
    </source>
</evidence>
<comment type="pathway">
    <text evidence="10">Cell wall biogenesis; peptidoglycan biosynthesis.</text>
</comment>
<organism evidence="13 14">
    <name type="scientific">Massilia violaceinigra</name>
    <dbReference type="NCBI Taxonomy" id="2045208"/>
    <lineage>
        <taxon>Bacteria</taxon>
        <taxon>Pseudomonadati</taxon>
        <taxon>Pseudomonadota</taxon>
        <taxon>Betaproteobacteria</taxon>
        <taxon>Burkholderiales</taxon>
        <taxon>Oxalobacteraceae</taxon>
        <taxon>Telluria group</taxon>
        <taxon>Massilia</taxon>
    </lineage>
</organism>
<dbReference type="SUPFAM" id="SSF53756">
    <property type="entry name" value="UDP-Glycosyltransferase/glycogen phosphorylase"/>
    <property type="match status" value="1"/>
</dbReference>
<proteinExistence type="inferred from homology"/>
<keyword evidence="2 10" id="KW-0132">Cell division</keyword>
<name>A0ABY4A142_9BURK</name>
<dbReference type="InterPro" id="IPR006009">
    <property type="entry name" value="GlcNAc_MurG"/>
</dbReference>
<keyword evidence="1 10" id="KW-1003">Cell membrane</keyword>
<protein>
    <recommendedName>
        <fullName evidence="10">UDP-N-acetylglucosamine--N-acetylmuramyl-(pentapeptide) pyrophosphoryl-undecaprenol N-acetylglucosamine transferase</fullName>
        <ecNumber evidence="10">2.4.1.227</ecNumber>
    </recommendedName>
    <alternativeName>
        <fullName evidence="10">Undecaprenyl-PP-MurNAc-pentapeptide-UDPGlcNAc GlcNAc transferase</fullName>
    </alternativeName>
</protein>
<evidence type="ECO:0000256" key="2">
    <source>
        <dbReference type="ARBA" id="ARBA00022618"/>
    </source>
</evidence>
<dbReference type="RefSeq" id="WP_243488579.1">
    <property type="nucleotide sequence ID" value="NZ_CP063361.1"/>
</dbReference>
<keyword evidence="9 10" id="KW-0961">Cell wall biogenesis/degradation</keyword>
<keyword evidence="7 10" id="KW-0472">Membrane</keyword>
<dbReference type="GO" id="GO:0016757">
    <property type="term" value="F:glycosyltransferase activity"/>
    <property type="evidence" value="ECO:0007669"/>
    <property type="project" value="UniProtKB-KW"/>
</dbReference>
<evidence type="ECO:0000256" key="4">
    <source>
        <dbReference type="ARBA" id="ARBA00022679"/>
    </source>
</evidence>
<accession>A0ABY4A142</accession>